<dbReference type="InterPro" id="IPR023096">
    <property type="entry name" value="G6P_Isomerase_C"/>
</dbReference>
<dbReference type="GO" id="GO:0005829">
    <property type="term" value="C:cytosol"/>
    <property type="evidence" value="ECO:0007669"/>
    <property type="project" value="TreeGrafter"/>
</dbReference>
<evidence type="ECO:0000256" key="7">
    <source>
        <dbReference type="ARBA" id="ARBA00029321"/>
    </source>
</evidence>
<dbReference type="InterPro" id="IPR035482">
    <property type="entry name" value="SIS_PGI_2"/>
</dbReference>
<dbReference type="GO" id="GO:0048029">
    <property type="term" value="F:monosaccharide binding"/>
    <property type="evidence" value="ECO:0007669"/>
    <property type="project" value="TreeGrafter"/>
</dbReference>
<comment type="similarity">
    <text evidence="2 8">Belongs to the GPI family.</text>
</comment>
<dbReference type="PANTHER" id="PTHR11469">
    <property type="entry name" value="GLUCOSE-6-PHOSPHATE ISOMERASE"/>
    <property type="match status" value="1"/>
</dbReference>
<evidence type="ECO:0000256" key="6">
    <source>
        <dbReference type="ARBA" id="ARBA00023235"/>
    </source>
</evidence>
<dbReference type="Pfam" id="PF00342">
    <property type="entry name" value="PGI"/>
    <property type="match status" value="1"/>
</dbReference>
<name>A0A7S3NIN5_9STRA</name>
<dbReference type="PRINTS" id="PR00662">
    <property type="entry name" value="G6PISOMERASE"/>
</dbReference>
<dbReference type="EMBL" id="HBIJ01001105">
    <property type="protein sequence ID" value="CAE0360099.1"/>
    <property type="molecule type" value="Transcribed_RNA"/>
</dbReference>
<evidence type="ECO:0000256" key="3">
    <source>
        <dbReference type="ARBA" id="ARBA00011952"/>
    </source>
</evidence>
<keyword evidence="5 8" id="KW-0324">Glycolysis</keyword>
<evidence type="ECO:0000256" key="5">
    <source>
        <dbReference type="ARBA" id="ARBA00023152"/>
    </source>
</evidence>
<accession>A0A7S3NIN5</accession>
<dbReference type="PROSITE" id="PS51463">
    <property type="entry name" value="P_GLUCOSE_ISOMERASE_3"/>
    <property type="match status" value="1"/>
</dbReference>
<evidence type="ECO:0000256" key="2">
    <source>
        <dbReference type="ARBA" id="ARBA00006604"/>
    </source>
</evidence>
<dbReference type="InterPro" id="IPR018189">
    <property type="entry name" value="Phosphoglucose_isomerase_CS"/>
</dbReference>
<keyword evidence="9" id="KW-0732">Signal</keyword>
<reference evidence="10" key="1">
    <citation type="submission" date="2021-01" db="EMBL/GenBank/DDBJ databases">
        <authorList>
            <person name="Corre E."/>
            <person name="Pelletier E."/>
            <person name="Niang G."/>
            <person name="Scheremetjew M."/>
            <person name="Finn R."/>
            <person name="Kale V."/>
            <person name="Holt S."/>
            <person name="Cochrane G."/>
            <person name="Meng A."/>
            <person name="Brown T."/>
            <person name="Cohen L."/>
        </authorList>
    </citation>
    <scope>NUCLEOTIDE SEQUENCE</scope>
    <source>
        <strain evidence="10">CCMP1510</strain>
    </source>
</reference>
<keyword evidence="6 8" id="KW-0413">Isomerase</keyword>
<dbReference type="PANTHER" id="PTHR11469:SF1">
    <property type="entry name" value="GLUCOSE-6-PHOSPHATE ISOMERASE"/>
    <property type="match status" value="1"/>
</dbReference>
<evidence type="ECO:0000313" key="10">
    <source>
        <dbReference type="EMBL" id="CAE0360099.1"/>
    </source>
</evidence>
<dbReference type="AlphaFoldDB" id="A0A7S3NIN5"/>
<dbReference type="SUPFAM" id="SSF53697">
    <property type="entry name" value="SIS domain"/>
    <property type="match status" value="1"/>
</dbReference>
<feature type="signal peptide" evidence="9">
    <location>
        <begin position="1"/>
        <end position="22"/>
    </location>
</feature>
<evidence type="ECO:0000256" key="8">
    <source>
        <dbReference type="RuleBase" id="RU000612"/>
    </source>
</evidence>
<gene>
    <name evidence="10" type="ORF">ALAG00032_LOCUS828</name>
</gene>
<comment type="pathway">
    <text evidence="1 8">Carbohydrate degradation; glycolysis; D-glyceraldehyde 3-phosphate and glycerone phosphate from D-glucose: step 2/4.</text>
</comment>
<comment type="catalytic activity">
    <reaction evidence="7 8">
        <text>alpha-D-glucose 6-phosphate = beta-D-fructose 6-phosphate</text>
        <dbReference type="Rhea" id="RHEA:11816"/>
        <dbReference type="ChEBI" id="CHEBI:57634"/>
        <dbReference type="ChEBI" id="CHEBI:58225"/>
        <dbReference type="EC" id="5.3.1.9"/>
    </reaction>
</comment>
<evidence type="ECO:0000256" key="9">
    <source>
        <dbReference type="SAM" id="SignalP"/>
    </source>
</evidence>
<dbReference type="InterPro" id="IPR001672">
    <property type="entry name" value="G6P_Isomerase"/>
</dbReference>
<dbReference type="PROSITE" id="PS00174">
    <property type="entry name" value="P_GLUCOSE_ISOMERASE_2"/>
    <property type="match status" value="1"/>
</dbReference>
<sequence>MDIAASSIWSAIWAAVWVFMAAKQHLTKVNQKKLVGLSKEEENVVYETQRGTKEWEKVVCHGRALIKKKELRELALDKKRSNELRLEGPCGLVLDWSRHQVTSETMRLLGDWAKARGLEEFLNDWSSGKIVNPSESRAALHQRLRAPAGETPSEVSAVRDIILRFAEDVRSGRYSTALNSRFESVIIVGIGGSRLGPEVAVRALQLNSDSSNLQIRFLSALDGFHDVVQGLNPHTTLVVISSKSFTTIETTANAARVRNWLATSGLDQDGIRRHTVACTAQINFQSDAYAAVFRFWDTVGGRYSVTGSPGLLPLALACGADAASRFLAGSRQMDLHLFNNEEQNLGEKRLPVVMALLAVYNARILGLRSGRCIVPYSSRLALLPAHLQQLEMESLGKPGGLDSTIQHILFGAPGTDAQHSFFQLLHQSPIPLPTDFIGCLRPPTDEIDDWVQWDIMLANLLAQPDALALGVTNSKLDFYFPGGRPSLTIMLPALDPTTLGALMTLYEHRTVILGYLLSINPFDQPGVELGKRLANTLSRYLSTGTFDEFPSPPQTSAPTLEDLSQSWTPATSWMLKRYNSIRPSMLRQTSQIPLHSTPATDSEK</sequence>
<evidence type="ECO:0000256" key="4">
    <source>
        <dbReference type="ARBA" id="ARBA00022432"/>
    </source>
</evidence>
<dbReference type="GO" id="GO:0006094">
    <property type="term" value="P:gluconeogenesis"/>
    <property type="evidence" value="ECO:0007669"/>
    <property type="project" value="UniProtKB-KW"/>
</dbReference>
<dbReference type="CDD" id="cd05015">
    <property type="entry name" value="SIS_PGI_1"/>
    <property type="match status" value="1"/>
</dbReference>
<dbReference type="InterPro" id="IPR046348">
    <property type="entry name" value="SIS_dom_sf"/>
</dbReference>
<dbReference type="Gene3D" id="3.40.50.10490">
    <property type="entry name" value="Glucose-6-phosphate isomerase like protein, domain 1"/>
    <property type="match status" value="2"/>
</dbReference>
<dbReference type="InterPro" id="IPR035476">
    <property type="entry name" value="SIS_PGI_1"/>
</dbReference>
<dbReference type="Gene3D" id="1.10.1390.10">
    <property type="match status" value="1"/>
</dbReference>
<keyword evidence="4 8" id="KW-0312">Gluconeogenesis</keyword>
<dbReference type="EC" id="5.3.1.9" evidence="3 8"/>
<dbReference type="GO" id="GO:0097367">
    <property type="term" value="F:carbohydrate derivative binding"/>
    <property type="evidence" value="ECO:0007669"/>
    <property type="project" value="InterPro"/>
</dbReference>
<evidence type="ECO:0000256" key="1">
    <source>
        <dbReference type="ARBA" id="ARBA00004926"/>
    </source>
</evidence>
<feature type="chain" id="PRO_5031125837" description="Glucose-6-phosphate isomerase" evidence="9">
    <location>
        <begin position="23"/>
        <end position="604"/>
    </location>
</feature>
<proteinExistence type="inferred from homology"/>
<dbReference type="GO" id="GO:0051156">
    <property type="term" value="P:glucose 6-phosphate metabolic process"/>
    <property type="evidence" value="ECO:0007669"/>
    <property type="project" value="TreeGrafter"/>
</dbReference>
<dbReference type="UniPathway" id="UPA00109">
    <property type="reaction ID" value="UER00181"/>
</dbReference>
<dbReference type="HAMAP" id="MF_00473">
    <property type="entry name" value="G6P_isomerase"/>
    <property type="match status" value="1"/>
</dbReference>
<dbReference type="GO" id="GO:0006096">
    <property type="term" value="P:glycolytic process"/>
    <property type="evidence" value="ECO:0007669"/>
    <property type="project" value="UniProtKB-UniPathway"/>
</dbReference>
<dbReference type="CDD" id="cd05016">
    <property type="entry name" value="SIS_PGI_2"/>
    <property type="match status" value="1"/>
</dbReference>
<organism evidence="10">
    <name type="scientific">Aureoumbra lagunensis</name>
    <dbReference type="NCBI Taxonomy" id="44058"/>
    <lineage>
        <taxon>Eukaryota</taxon>
        <taxon>Sar</taxon>
        <taxon>Stramenopiles</taxon>
        <taxon>Ochrophyta</taxon>
        <taxon>Pelagophyceae</taxon>
        <taxon>Pelagomonadales</taxon>
        <taxon>Aureoumbra</taxon>
    </lineage>
</organism>
<protein>
    <recommendedName>
        <fullName evidence="3 8">Glucose-6-phosphate isomerase</fullName>
        <ecNumber evidence="3 8">5.3.1.9</ecNumber>
    </recommendedName>
</protein>
<dbReference type="GO" id="GO:0004347">
    <property type="term" value="F:glucose-6-phosphate isomerase activity"/>
    <property type="evidence" value="ECO:0007669"/>
    <property type="project" value="UniProtKB-EC"/>
</dbReference>